<feature type="transmembrane region" description="Helical" evidence="1">
    <location>
        <begin position="280"/>
        <end position="306"/>
    </location>
</feature>
<evidence type="ECO:0000313" key="3">
    <source>
        <dbReference type="Proteomes" id="UP000017118"/>
    </source>
</evidence>
<organism evidence="2 3">
    <name type="scientific">Clostridium saccharobutylicum DSM 13864</name>
    <dbReference type="NCBI Taxonomy" id="1345695"/>
    <lineage>
        <taxon>Bacteria</taxon>
        <taxon>Bacillati</taxon>
        <taxon>Bacillota</taxon>
        <taxon>Clostridia</taxon>
        <taxon>Eubacteriales</taxon>
        <taxon>Clostridiaceae</taxon>
        <taxon>Clostridium</taxon>
    </lineage>
</organism>
<feature type="transmembrane region" description="Helical" evidence="1">
    <location>
        <begin position="228"/>
        <end position="249"/>
    </location>
</feature>
<dbReference type="AlphaFoldDB" id="U5MQ54"/>
<accession>U5MQ54</accession>
<feature type="transmembrane region" description="Helical" evidence="1">
    <location>
        <begin position="102"/>
        <end position="122"/>
    </location>
</feature>
<dbReference type="HOGENOM" id="CLU_060318_2_0_9"/>
<keyword evidence="1" id="KW-1133">Transmembrane helix</keyword>
<dbReference type="PATRIC" id="fig|1345695.3.peg.1873"/>
<dbReference type="NCBIfam" id="NF038403">
    <property type="entry name" value="perm_prefix_1"/>
    <property type="match status" value="1"/>
</dbReference>
<sequence length="329" mass="37426">MKMETIKNYLENMFKALPKTEEILRLKNELLLNMEEKYSELKSQGKTENEAIGIVISEFGNIDELLDEMDIDLTNKYENKNLKVVTLEEAEEYVSLKKKASFLVGIGASLCLLGSALIILLQQLADDKIIFQAFSKNTQEDLPVIFFFVFLVAAIALFIYSTTLFEKYRFIDSGDFHIDDMTKSLLTKKRQESLIAKKIAMIIGVCLCVLSPTAVLIGDMFGTTGSNYGAFALLLIIAIAVFLFIRFGSTDRAYKKLLMINKYYTENAQSNKIIRATSKIVFSLATCVFLIWGLLFHGWSICWIVYPITGILFRTFARTYNLFNKNISH</sequence>
<feature type="transmembrane region" description="Helical" evidence="1">
    <location>
        <begin position="199"/>
        <end position="222"/>
    </location>
</feature>
<keyword evidence="3" id="KW-1185">Reference proteome</keyword>
<keyword evidence="1" id="KW-0812">Transmembrane</keyword>
<proteinExistence type="predicted"/>
<reference evidence="2 3" key="1">
    <citation type="journal article" date="2013" name="Genome Announc.">
        <title>Complete Genome Sequence of the Solvent Producer Clostridium saccharobutylicum NCP262 (DSM 13864).</title>
        <authorList>
            <person name="Poehlein A."/>
            <person name="Hartwich K."/>
            <person name="Krabben P."/>
            <person name="Ehrenreich A."/>
            <person name="Liebl W."/>
            <person name="Durre P."/>
            <person name="Gottschalk G."/>
            <person name="Daniel R."/>
        </authorList>
    </citation>
    <scope>NUCLEOTIDE SEQUENCE [LARGE SCALE GENOMIC DNA]</scope>
    <source>
        <strain evidence="2">DSM 13864</strain>
    </source>
</reference>
<evidence type="ECO:0000256" key="1">
    <source>
        <dbReference type="SAM" id="Phobius"/>
    </source>
</evidence>
<gene>
    <name evidence="2" type="ORF">CLSA_c19140</name>
</gene>
<dbReference type="KEGG" id="csb:CLSA_c19140"/>
<dbReference type="Proteomes" id="UP000017118">
    <property type="component" value="Chromosome"/>
</dbReference>
<dbReference type="eggNOG" id="COG1396">
    <property type="taxonomic scope" value="Bacteria"/>
</dbReference>
<keyword evidence="1" id="KW-0472">Membrane</keyword>
<dbReference type="InterPro" id="IPR047928">
    <property type="entry name" value="Perm_prefix_1"/>
</dbReference>
<protein>
    <submittedName>
        <fullName evidence="2">Uncharacterized protein</fullName>
    </submittedName>
</protein>
<dbReference type="EMBL" id="CP006721">
    <property type="protein sequence ID" value="AGX42899.1"/>
    <property type="molecule type" value="Genomic_DNA"/>
</dbReference>
<feature type="transmembrane region" description="Helical" evidence="1">
    <location>
        <begin position="142"/>
        <end position="160"/>
    </location>
</feature>
<name>U5MQ54_CLOSA</name>
<evidence type="ECO:0000313" key="2">
    <source>
        <dbReference type="EMBL" id="AGX42899.1"/>
    </source>
</evidence>